<evidence type="ECO:0000259" key="4">
    <source>
        <dbReference type="PROSITE" id="PS50144"/>
    </source>
</evidence>
<accession>A0AAD6EXF9</accession>
<dbReference type="SUPFAM" id="SSF49599">
    <property type="entry name" value="TRAF domain-like"/>
    <property type="match status" value="1"/>
</dbReference>
<comment type="pathway">
    <text evidence="1">Protein modification; protein ubiquitination.</text>
</comment>
<keyword evidence="6" id="KW-1185">Reference proteome</keyword>
<dbReference type="GO" id="GO:0016567">
    <property type="term" value="P:protein ubiquitination"/>
    <property type="evidence" value="ECO:0007669"/>
    <property type="project" value="InterPro"/>
</dbReference>
<proteinExistence type="inferred from homology"/>
<dbReference type="Proteomes" id="UP001210211">
    <property type="component" value="Unassembled WGS sequence"/>
</dbReference>
<dbReference type="SMART" id="SM00225">
    <property type="entry name" value="BTB"/>
    <property type="match status" value="1"/>
</dbReference>
<dbReference type="EMBL" id="JAMRDG010000001">
    <property type="protein sequence ID" value="KAJ3704728.1"/>
    <property type="molecule type" value="Genomic_DNA"/>
</dbReference>
<evidence type="ECO:0000256" key="2">
    <source>
        <dbReference type="ARBA" id="ARBA00010846"/>
    </source>
</evidence>
<dbReference type="SUPFAM" id="SSF54695">
    <property type="entry name" value="POZ domain"/>
    <property type="match status" value="1"/>
</dbReference>
<dbReference type="CDD" id="cd00121">
    <property type="entry name" value="MATH"/>
    <property type="match status" value="1"/>
</dbReference>
<protein>
    <submittedName>
        <fullName evidence="5">Uncharacterized protein</fullName>
    </submittedName>
</protein>
<dbReference type="Gene3D" id="3.30.710.10">
    <property type="entry name" value="Potassium Channel Kv1.1, Chain A"/>
    <property type="match status" value="1"/>
</dbReference>
<dbReference type="Pfam" id="PF24570">
    <property type="entry name" value="BACK_BPM_SPOP"/>
    <property type="match status" value="1"/>
</dbReference>
<feature type="domain" description="MATH" evidence="4">
    <location>
        <begin position="1"/>
        <end position="109"/>
    </location>
</feature>
<evidence type="ECO:0000313" key="6">
    <source>
        <dbReference type="Proteomes" id="UP001210211"/>
    </source>
</evidence>
<dbReference type="PANTHER" id="PTHR26379:SF187">
    <property type="entry name" value="OS07G0655300 PROTEIN"/>
    <property type="match status" value="1"/>
</dbReference>
<dbReference type="InterPro" id="IPR008974">
    <property type="entry name" value="TRAF-like"/>
</dbReference>
<dbReference type="Pfam" id="PF22486">
    <property type="entry name" value="MATH_2"/>
    <property type="match status" value="1"/>
</dbReference>
<organism evidence="5 6">
    <name type="scientific">Rhynchospora tenuis</name>
    <dbReference type="NCBI Taxonomy" id="198213"/>
    <lineage>
        <taxon>Eukaryota</taxon>
        <taxon>Viridiplantae</taxon>
        <taxon>Streptophyta</taxon>
        <taxon>Embryophyta</taxon>
        <taxon>Tracheophyta</taxon>
        <taxon>Spermatophyta</taxon>
        <taxon>Magnoliopsida</taxon>
        <taxon>Liliopsida</taxon>
        <taxon>Poales</taxon>
        <taxon>Cyperaceae</taxon>
        <taxon>Cyperoideae</taxon>
        <taxon>Rhynchosporeae</taxon>
        <taxon>Rhynchospora</taxon>
    </lineage>
</organism>
<dbReference type="InterPro" id="IPR002083">
    <property type="entry name" value="MATH/TRAF_dom"/>
</dbReference>
<name>A0AAD6EXF9_9POAL</name>
<sequence length="284" mass="31837">MGLGKYVSSSTFSVAGYKWAVRFYPDGETKDNSDCISFFLEFKSNAGEARTKFSLYLLDPAGLPVYQRDGSVNFSCSTKTWGFKSFIKRDIFEASSCLKHDSFTIACDVIIIKEPRSEVVPPSDIHERLSRLLSAEIGTDVAFEVNGEVLHAHRCILAASSSVFEAELFGPMKEKKMKKIKILDMDASVFKAMLYFIYNDSLPEIEEKKSTTMVQNLLVAADRYALQRLMLTCEEKLRSSLDMSNVGTILALAEQHNLTWLENACLEYFSAPKTLISADTSTEN</sequence>
<dbReference type="InterPro" id="IPR056423">
    <property type="entry name" value="BACK_BPM_SPOP"/>
</dbReference>
<reference evidence="5 6" key="1">
    <citation type="journal article" date="2022" name="Cell">
        <title>Repeat-based holocentromeres influence genome architecture and karyotype evolution.</title>
        <authorList>
            <person name="Hofstatter P.G."/>
            <person name="Thangavel G."/>
            <person name="Lux T."/>
            <person name="Neumann P."/>
            <person name="Vondrak T."/>
            <person name="Novak P."/>
            <person name="Zhang M."/>
            <person name="Costa L."/>
            <person name="Castellani M."/>
            <person name="Scott A."/>
            <person name="Toegelov H."/>
            <person name="Fuchs J."/>
            <person name="Mata-Sucre Y."/>
            <person name="Dias Y."/>
            <person name="Vanzela A.L.L."/>
            <person name="Huettel B."/>
            <person name="Almeida C.C.S."/>
            <person name="Simkova H."/>
            <person name="Souza G."/>
            <person name="Pedrosa-Harand A."/>
            <person name="Macas J."/>
            <person name="Mayer K.F.X."/>
            <person name="Houben A."/>
            <person name="Marques A."/>
        </authorList>
    </citation>
    <scope>NUCLEOTIDE SEQUENCE [LARGE SCALE GENOMIC DNA]</scope>
    <source>
        <strain evidence="5">RhyTen1mFocal</strain>
    </source>
</reference>
<gene>
    <name evidence="5" type="ORF">LUZ61_008433</name>
</gene>
<evidence type="ECO:0000259" key="3">
    <source>
        <dbReference type="PROSITE" id="PS50097"/>
    </source>
</evidence>
<evidence type="ECO:0000313" key="5">
    <source>
        <dbReference type="EMBL" id="KAJ3704728.1"/>
    </source>
</evidence>
<dbReference type="AlphaFoldDB" id="A0AAD6EXF9"/>
<comment type="caution">
    <text evidence="5">The sequence shown here is derived from an EMBL/GenBank/DDBJ whole genome shotgun (WGS) entry which is preliminary data.</text>
</comment>
<feature type="domain" description="BTB" evidence="3">
    <location>
        <begin position="139"/>
        <end position="206"/>
    </location>
</feature>
<evidence type="ECO:0000256" key="1">
    <source>
        <dbReference type="ARBA" id="ARBA00004906"/>
    </source>
</evidence>
<dbReference type="InterPro" id="IPR011333">
    <property type="entry name" value="SKP1/BTB/POZ_sf"/>
</dbReference>
<comment type="similarity">
    <text evidence="2">Belongs to the Tdpoz family.</text>
</comment>
<dbReference type="Gene3D" id="2.60.210.10">
    <property type="entry name" value="Apoptosis, Tumor Necrosis Factor Receptor Associated Protein 2, Chain A"/>
    <property type="match status" value="1"/>
</dbReference>
<dbReference type="PROSITE" id="PS50097">
    <property type="entry name" value="BTB"/>
    <property type="match status" value="1"/>
</dbReference>
<dbReference type="Pfam" id="PF00651">
    <property type="entry name" value="BTB"/>
    <property type="match status" value="1"/>
</dbReference>
<dbReference type="PANTHER" id="PTHR26379">
    <property type="entry name" value="BTB/POZ AND MATH DOMAIN-CONTAINING PROTEIN 1"/>
    <property type="match status" value="1"/>
</dbReference>
<dbReference type="PROSITE" id="PS50144">
    <property type="entry name" value="MATH"/>
    <property type="match status" value="1"/>
</dbReference>
<dbReference type="InterPro" id="IPR045005">
    <property type="entry name" value="BPM1-6"/>
</dbReference>
<dbReference type="InterPro" id="IPR000210">
    <property type="entry name" value="BTB/POZ_dom"/>
</dbReference>